<gene>
    <name evidence="1" type="ORF">OYG11_11385</name>
</gene>
<accession>A0A9Q4H7R1</accession>
<reference evidence="1" key="1">
    <citation type="journal article" date="2021" name="Vet Sci">
        <title>O-Serogroups and Pathovirotypes of Escherichia coli Isolated from Post-Weaning Piglets Showing Diarrhoea and/or Oedema in South Korea.</title>
        <authorList>
            <person name="Byun J.W."/>
            <person name="Moon B.Y."/>
            <person name="Do K.H."/>
            <person name="Lee K."/>
            <person name="Lee H.Y."/>
            <person name="Kim W.I."/>
            <person name="So B."/>
            <person name="Lee W.K."/>
        </authorList>
    </citation>
    <scope>NUCLEOTIDE SEQUENCE</scope>
    <source>
        <strain evidence="1">84/14</strain>
    </source>
</reference>
<feature type="non-terminal residue" evidence="1">
    <location>
        <position position="1"/>
    </location>
</feature>
<dbReference type="RefSeq" id="WP_267991906.1">
    <property type="nucleotide sequence ID" value="NZ_JAPQFC010000267.1"/>
</dbReference>
<evidence type="ECO:0000313" key="2">
    <source>
        <dbReference type="Proteomes" id="UP001077788"/>
    </source>
</evidence>
<protein>
    <submittedName>
        <fullName evidence="1">Uncharacterized protein</fullName>
    </submittedName>
</protein>
<dbReference type="AlphaFoldDB" id="A0A9Q4H7R1"/>
<sequence>AKLKEEEKPSSSTPKDKIDSMMKTMEKLMDRLALGNNSAPPVHKNLNLEILNLGDLKTNKYQEKLGINSLIL</sequence>
<dbReference type="Proteomes" id="UP001077788">
    <property type="component" value="Unassembled WGS sequence"/>
</dbReference>
<name>A0A9Q4H7R1_ACTPL</name>
<reference evidence="1" key="2">
    <citation type="submission" date="2022-12" db="EMBL/GenBank/DDBJ databases">
        <authorList>
            <person name="Kardos G."/>
            <person name="Sarkozi R."/>
            <person name="Laczko L."/>
            <person name="Marton S."/>
            <person name="Makrai L."/>
            <person name="Banyai K."/>
            <person name="Fodor L."/>
        </authorList>
    </citation>
    <scope>NUCLEOTIDE SEQUENCE</scope>
    <source>
        <strain evidence="1">84/14</strain>
    </source>
</reference>
<proteinExistence type="predicted"/>
<evidence type="ECO:0000313" key="1">
    <source>
        <dbReference type="EMBL" id="MCY6524804.1"/>
    </source>
</evidence>
<dbReference type="EMBL" id="JAPQFC010000267">
    <property type="protein sequence ID" value="MCY6524804.1"/>
    <property type="molecule type" value="Genomic_DNA"/>
</dbReference>
<organism evidence="1 2">
    <name type="scientific">Actinobacillus pleuropneumoniae</name>
    <name type="common">Haemophilus pleuropneumoniae</name>
    <dbReference type="NCBI Taxonomy" id="715"/>
    <lineage>
        <taxon>Bacteria</taxon>
        <taxon>Pseudomonadati</taxon>
        <taxon>Pseudomonadota</taxon>
        <taxon>Gammaproteobacteria</taxon>
        <taxon>Pasteurellales</taxon>
        <taxon>Pasteurellaceae</taxon>
        <taxon>Actinobacillus</taxon>
    </lineage>
</organism>
<comment type="caution">
    <text evidence="1">The sequence shown here is derived from an EMBL/GenBank/DDBJ whole genome shotgun (WGS) entry which is preliminary data.</text>
</comment>